<evidence type="ECO:0000256" key="2">
    <source>
        <dbReference type="ARBA" id="ARBA00008520"/>
    </source>
</evidence>
<proteinExistence type="inferred from homology"/>
<feature type="chain" id="PRO_5019210238" evidence="5">
    <location>
        <begin position="24"/>
        <end position="478"/>
    </location>
</feature>
<dbReference type="AlphaFoldDB" id="A0A418ZWI9"/>
<dbReference type="EMBL" id="QZEW01000125">
    <property type="protein sequence ID" value="RJL04859.1"/>
    <property type="molecule type" value="Genomic_DNA"/>
</dbReference>
<dbReference type="PANTHER" id="PTHR43649:SF34">
    <property type="entry name" value="ABC TRANSPORTER PERIPLASMIC-BINDING PROTEIN YCJN-RELATED"/>
    <property type="match status" value="1"/>
</dbReference>
<organism evidence="6 7">
    <name type="scientific">Paracoccus siganidrum</name>
    <dbReference type="NCBI Taxonomy" id="1276757"/>
    <lineage>
        <taxon>Bacteria</taxon>
        <taxon>Pseudomonadati</taxon>
        <taxon>Pseudomonadota</taxon>
        <taxon>Alphaproteobacteria</taxon>
        <taxon>Rhodobacterales</taxon>
        <taxon>Paracoccaceae</taxon>
        <taxon>Paracoccus</taxon>
    </lineage>
</organism>
<feature type="signal peptide" evidence="5">
    <location>
        <begin position="1"/>
        <end position="23"/>
    </location>
</feature>
<dbReference type="InterPro" id="IPR006059">
    <property type="entry name" value="SBP"/>
</dbReference>
<sequence>MSHALKLGASVLALSLAAGSAMALDEEFYRQAGTEFAGVTLRGVTESTPPSNYVREVLAPRFEELTGIRVDIETTSWDQMYDKAIKDMEAGTGIYDMVYIEQDIVYAYLARDFLVDLTAALEARPELKAPDYDEGRLTSFADYFRGENGNLFGMPMEAFIKTYLYRTDLFDDPEHQAAFRERTGHDLAPATTHEEYTHIAEYFTEWGQANGGNLWGTTAQAHTGHPASWYEFFESVAPTFGVYDWGIDPENNYAASVENGGRMNSDEAKAALRWWLHLRDIAPPESVQSTWSEVATTFAAGRAAQGLVYGENAAWIASDANQSRVVGNVGVALPPLAEGVLAEVEAGEGYIGYYDGGAFGLPVTSTNQDAALLFMQFMAEEELQPDWAVAGSRITTTATYDDPQVQELNSQLGGYFDMMKDQGHLFAGAPAYPFHAQVREATAPIFYDILTGSIEPDAGLDQMAAKAEEELTDLGYRN</sequence>
<dbReference type="Proteomes" id="UP000283587">
    <property type="component" value="Unassembled WGS sequence"/>
</dbReference>
<evidence type="ECO:0000313" key="6">
    <source>
        <dbReference type="EMBL" id="RJL04859.1"/>
    </source>
</evidence>
<evidence type="ECO:0000313" key="7">
    <source>
        <dbReference type="Proteomes" id="UP000283587"/>
    </source>
</evidence>
<reference evidence="7" key="1">
    <citation type="submission" date="2018-09" db="EMBL/GenBank/DDBJ databases">
        <title>Paracoccus onubensis nov. sp. a moderate halophilic bacterium isolated from Gruta de las Maravillas (Aracena, Spain).</title>
        <authorList>
            <person name="Jurado V."/>
            <person name="Gutierrez-Patricio S."/>
            <person name="Gonzalez-Pimentel J.L."/>
            <person name="Miller A.Z."/>
            <person name="Laiz L."/>
            <person name="Saiz-Jimenez C."/>
        </authorList>
    </citation>
    <scope>NUCLEOTIDE SEQUENCE [LARGE SCALE GENOMIC DNA]</scope>
    <source>
        <strain evidence="7">DSM 26381</strain>
    </source>
</reference>
<comment type="caution">
    <text evidence="6">The sequence shown here is derived from an EMBL/GenBank/DDBJ whole genome shotgun (WGS) entry which is preliminary data.</text>
</comment>
<evidence type="ECO:0000256" key="1">
    <source>
        <dbReference type="ARBA" id="ARBA00004418"/>
    </source>
</evidence>
<protein>
    <submittedName>
        <fullName evidence="6">Extracellular solute-binding protein</fullName>
    </submittedName>
</protein>
<dbReference type="Pfam" id="PF13416">
    <property type="entry name" value="SBP_bac_8"/>
    <property type="match status" value="1"/>
</dbReference>
<comment type="similarity">
    <text evidence="2">Belongs to the bacterial solute-binding protein 1 family.</text>
</comment>
<gene>
    <name evidence="6" type="ORF">D3P05_20535</name>
</gene>
<dbReference type="PANTHER" id="PTHR43649">
    <property type="entry name" value="ARABINOSE-BINDING PROTEIN-RELATED"/>
    <property type="match status" value="1"/>
</dbReference>
<comment type="subcellular location">
    <subcellularLocation>
        <location evidence="1">Periplasm</location>
    </subcellularLocation>
</comment>
<evidence type="ECO:0000256" key="3">
    <source>
        <dbReference type="ARBA" id="ARBA00022448"/>
    </source>
</evidence>
<accession>A0A418ZWI9</accession>
<keyword evidence="4 5" id="KW-0732">Signal</keyword>
<name>A0A418ZWI9_9RHOB</name>
<dbReference type="OrthoDB" id="9812682at2"/>
<keyword evidence="3" id="KW-0813">Transport</keyword>
<evidence type="ECO:0000256" key="4">
    <source>
        <dbReference type="ARBA" id="ARBA00022729"/>
    </source>
</evidence>
<evidence type="ECO:0000256" key="5">
    <source>
        <dbReference type="SAM" id="SignalP"/>
    </source>
</evidence>
<dbReference type="SUPFAM" id="SSF53850">
    <property type="entry name" value="Periplasmic binding protein-like II"/>
    <property type="match status" value="1"/>
</dbReference>
<dbReference type="RefSeq" id="WP_119900646.1">
    <property type="nucleotide sequence ID" value="NZ_QNRC01000051.1"/>
</dbReference>
<dbReference type="GO" id="GO:0042597">
    <property type="term" value="C:periplasmic space"/>
    <property type="evidence" value="ECO:0007669"/>
    <property type="project" value="UniProtKB-SubCell"/>
</dbReference>
<dbReference type="Gene3D" id="3.40.190.10">
    <property type="entry name" value="Periplasmic binding protein-like II"/>
    <property type="match status" value="2"/>
</dbReference>
<keyword evidence="7" id="KW-1185">Reference proteome</keyword>
<dbReference type="InterPro" id="IPR050490">
    <property type="entry name" value="Bact_solute-bd_prot1"/>
</dbReference>